<dbReference type="Proteomes" id="UP001348369">
    <property type="component" value="Chromosome"/>
</dbReference>
<sequence>MPSSPAEQTQILLSPREHEVLRSYAAGNDRAQTAATLQLAENTVKQYLNQVKTKFGIHELTVLVQAAYEAGILAEPDGDDPVEIPKAQKALLAFLAYGAGATDMAVMVHQSQAAVRADGRALLTTLKARNPAHAITRARQVGLLGPRAQHDASRESNAAAHSPLGSAALADALPV</sequence>
<protein>
    <submittedName>
        <fullName evidence="1">Helix-turn-helix transcriptional regulator</fullName>
    </submittedName>
</protein>
<reference evidence="1" key="1">
    <citation type="submission" date="2022-10" db="EMBL/GenBank/DDBJ databases">
        <title>The complete genomes of actinobacterial strains from the NBC collection.</title>
        <authorList>
            <person name="Joergensen T.S."/>
            <person name="Alvarez Arevalo M."/>
            <person name="Sterndorff E.B."/>
            <person name="Faurdal D."/>
            <person name="Vuksanovic O."/>
            <person name="Mourched A.-S."/>
            <person name="Charusanti P."/>
            <person name="Shaw S."/>
            <person name="Blin K."/>
            <person name="Weber T."/>
        </authorList>
    </citation>
    <scope>NUCLEOTIDE SEQUENCE</scope>
    <source>
        <strain evidence="1">NBC 01771</strain>
    </source>
</reference>
<evidence type="ECO:0000313" key="1">
    <source>
        <dbReference type="EMBL" id="WSC01704.1"/>
    </source>
</evidence>
<organism evidence="1 2">
    <name type="scientific">Streptomyces scopuliridis</name>
    <dbReference type="NCBI Taxonomy" id="452529"/>
    <lineage>
        <taxon>Bacteria</taxon>
        <taxon>Bacillati</taxon>
        <taxon>Actinomycetota</taxon>
        <taxon>Actinomycetes</taxon>
        <taxon>Kitasatosporales</taxon>
        <taxon>Streptomycetaceae</taxon>
        <taxon>Streptomyces</taxon>
    </lineage>
</organism>
<accession>A0ACD4ZUU6</accession>
<name>A0ACD4ZUU6_9ACTN</name>
<dbReference type="EMBL" id="CP109109">
    <property type="protein sequence ID" value="WSC01704.1"/>
    <property type="molecule type" value="Genomic_DNA"/>
</dbReference>
<keyword evidence="2" id="KW-1185">Reference proteome</keyword>
<proteinExistence type="predicted"/>
<evidence type="ECO:0000313" key="2">
    <source>
        <dbReference type="Proteomes" id="UP001348369"/>
    </source>
</evidence>
<gene>
    <name evidence="1" type="ORF">OG835_34985</name>
</gene>